<dbReference type="PANTHER" id="PTHR33490">
    <property type="entry name" value="BLR5614 PROTEIN-RELATED"/>
    <property type="match status" value="1"/>
</dbReference>
<organism evidence="3 4">
    <name type="scientific">Paenibacillus aurantiacus</name>
    <dbReference type="NCBI Taxonomy" id="1936118"/>
    <lineage>
        <taxon>Bacteria</taxon>
        <taxon>Bacillati</taxon>
        <taxon>Bacillota</taxon>
        <taxon>Bacilli</taxon>
        <taxon>Bacillales</taxon>
        <taxon>Paenibacillaceae</taxon>
        <taxon>Paenibacillus</taxon>
    </lineage>
</organism>
<keyword evidence="1" id="KW-1133">Transmembrane helix</keyword>
<feature type="transmembrane region" description="Helical" evidence="1">
    <location>
        <begin position="104"/>
        <end position="122"/>
    </location>
</feature>
<dbReference type="EMBL" id="JBHMDO010000027">
    <property type="protein sequence ID" value="MFB9327600.1"/>
    <property type="molecule type" value="Genomic_DNA"/>
</dbReference>
<dbReference type="InterPro" id="IPR002931">
    <property type="entry name" value="Transglutaminase-like"/>
</dbReference>
<dbReference type="InterPro" id="IPR038765">
    <property type="entry name" value="Papain-like_cys_pep_sf"/>
</dbReference>
<dbReference type="SUPFAM" id="SSF54001">
    <property type="entry name" value="Cysteine proteinases"/>
    <property type="match status" value="1"/>
</dbReference>
<comment type="caution">
    <text evidence="3">The sequence shown here is derived from an EMBL/GenBank/DDBJ whole genome shotgun (WGS) entry which is preliminary data.</text>
</comment>
<accession>A0ABV5KRU2</accession>
<dbReference type="Pfam" id="PF01841">
    <property type="entry name" value="Transglut_core"/>
    <property type="match status" value="1"/>
</dbReference>
<evidence type="ECO:0000313" key="4">
    <source>
        <dbReference type="Proteomes" id="UP001589747"/>
    </source>
</evidence>
<evidence type="ECO:0000256" key="1">
    <source>
        <dbReference type="SAM" id="Phobius"/>
    </source>
</evidence>
<keyword evidence="4" id="KW-1185">Reference proteome</keyword>
<dbReference type="Gene3D" id="3.10.620.30">
    <property type="match status" value="1"/>
</dbReference>
<dbReference type="SMART" id="SM00460">
    <property type="entry name" value="TGc"/>
    <property type="match status" value="1"/>
</dbReference>
<feature type="transmembrane region" description="Helical" evidence="1">
    <location>
        <begin position="157"/>
        <end position="181"/>
    </location>
</feature>
<proteinExistence type="predicted"/>
<dbReference type="PANTHER" id="PTHR33490:SF3">
    <property type="entry name" value="CONSERVED INTEGRAL MEMBRANE PROTEIN"/>
    <property type="match status" value="1"/>
</dbReference>
<sequence>MNGWVQALMKPEPVALLVLLVLLVSLVQGVRRGASGSAKHLFFFVWETASTVLSLALAGKSAAWLSPYVRDWLIAREIIVPHEELGAFKQLWYTFATSLRDFELLRFGVLFLLIYMLIRLLLGQLYPLVAALFERLPVGAAGAGLRRGQVRAGSRATGAVLGAMLGAGRSFVALAVLFIYVTLLPAGPLVDEIRGSSFYAKTAAELLEPVAGDTLAKRGPVLTEAVQAEFKRVLQRKYDVIDAAVPADIEEAAKVVTAKTDGDEAKARALYDWLGSRIAYDWEKARNYEERGIWKEQTPADTFASRKGVCIDVARLYAMMARSIGIEVRVVTGQGADGRGGFGPHAWNEVRLADQGGAWVPLDATWAASGNWFNPANFEQTHIRET</sequence>
<dbReference type="Proteomes" id="UP001589747">
    <property type="component" value="Unassembled WGS sequence"/>
</dbReference>
<evidence type="ECO:0000313" key="3">
    <source>
        <dbReference type="EMBL" id="MFB9327600.1"/>
    </source>
</evidence>
<reference evidence="3 4" key="1">
    <citation type="submission" date="2024-09" db="EMBL/GenBank/DDBJ databases">
        <authorList>
            <person name="Sun Q."/>
            <person name="Mori K."/>
        </authorList>
    </citation>
    <scope>NUCLEOTIDE SEQUENCE [LARGE SCALE GENOMIC DNA]</scope>
    <source>
        <strain evidence="3 4">TISTR 2452</strain>
    </source>
</reference>
<keyword evidence="1" id="KW-0472">Membrane</keyword>
<evidence type="ECO:0000259" key="2">
    <source>
        <dbReference type="SMART" id="SM00460"/>
    </source>
</evidence>
<gene>
    <name evidence="3" type="ORF">ACFFSY_16855</name>
</gene>
<feature type="domain" description="Transglutaminase-like" evidence="2">
    <location>
        <begin position="302"/>
        <end position="366"/>
    </location>
</feature>
<dbReference type="RefSeq" id="WP_377496070.1">
    <property type="nucleotide sequence ID" value="NZ_JBHMDO010000027.1"/>
</dbReference>
<feature type="transmembrane region" description="Helical" evidence="1">
    <location>
        <begin position="39"/>
        <end position="58"/>
    </location>
</feature>
<keyword evidence="1" id="KW-0812">Transmembrane</keyword>
<protein>
    <submittedName>
        <fullName evidence="3">Transglutaminase domain-containing protein</fullName>
    </submittedName>
</protein>
<name>A0ABV5KRU2_9BACL</name>